<organism evidence="2 3">
    <name type="scientific">Somion occarium</name>
    <dbReference type="NCBI Taxonomy" id="3059160"/>
    <lineage>
        <taxon>Eukaryota</taxon>
        <taxon>Fungi</taxon>
        <taxon>Dikarya</taxon>
        <taxon>Basidiomycota</taxon>
        <taxon>Agaricomycotina</taxon>
        <taxon>Agaricomycetes</taxon>
        <taxon>Polyporales</taxon>
        <taxon>Cerrenaceae</taxon>
        <taxon>Somion</taxon>
    </lineage>
</organism>
<dbReference type="SUPFAM" id="SSF54695">
    <property type="entry name" value="POZ domain"/>
    <property type="match status" value="1"/>
</dbReference>
<name>A0ABP1DIA7_9APHY</name>
<keyword evidence="3" id="KW-1185">Reference proteome</keyword>
<dbReference type="InterPro" id="IPR011333">
    <property type="entry name" value="SKP1/BTB/POZ_sf"/>
</dbReference>
<dbReference type="EMBL" id="OZ037947">
    <property type="protein sequence ID" value="CAL1706768.1"/>
    <property type="molecule type" value="Genomic_DNA"/>
</dbReference>
<dbReference type="Proteomes" id="UP001497453">
    <property type="component" value="Chromosome 4"/>
</dbReference>
<accession>A0ABP1DIA7</accession>
<evidence type="ECO:0000313" key="2">
    <source>
        <dbReference type="EMBL" id="CAL1706768.1"/>
    </source>
</evidence>
<reference evidence="3" key="1">
    <citation type="submission" date="2024-04" db="EMBL/GenBank/DDBJ databases">
        <authorList>
            <person name="Shaw F."/>
            <person name="Minotto A."/>
        </authorList>
    </citation>
    <scope>NUCLEOTIDE SEQUENCE [LARGE SCALE GENOMIC DNA]</scope>
</reference>
<dbReference type="Gene3D" id="3.30.710.10">
    <property type="entry name" value="Potassium Channel Kv1.1, Chain A"/>
    <property type="match status" value="1"/>
</dbReference>
<feature type="domain" description="BTB" evidence="1">
    <location>
        <begin position="38"/>
        <end position="104"/>
    </location>
</feature>
<dbReference type="PROSITE" id="PS50097">
    <property type="entry name" value="BTB"/>
    <property type="match status" value="1"/>
</dbReference>
<protein>
    <recommendedName>
        <fullName evidence="1">BTB domain-containing protein</fullName>
    </recommendedName>
</protein>
<dbReference type="InterPro" id="IPR000210">
    <property type="entry name" value="BTB/POZ_dom"/>
</dbReference>
<sequence length="156" mass="17128">MRGVSCILMMATTDTSAATTATQEDFMKLTNDYQFTDADIVIRASGVDFFVHKFTLANASPVFKDMLSLPSDGPSQKGADGCDIAIIALDEDALTFHRVLCLYYPHAQDPRDLDLRSLHSSLLALRKDDMEKGRIRMARELLAHAISASIQAFAVA</sequence>
<gene>
    <name evidence="2" type="ORF">GFSPODELE1_LOCUS6031</name>
</gene>
<proteinExistence type="predicted"/>
<evidence type="ECO:0000313" key="3">
    <source>
        <dbReference type="Proteomes" id="UP001497453"/>
    </source>
</evidence>
<dbReference type="Pfam" id="PF00651">
    <property type="entry name" value="BTB"/>
    <property type="match status" value="1"/>
</dbReference>
<evidence type="ECO:0000259" key="1">
    <source>
        <dbReference type="PROSITE" id="PS50097"/>
    </source>
</evidence>